<evidence type="ECO:0000313" key="9">
    <source>
        <dbReference type="Proteomes" id="UP000653454"/>
    </source>
</evidence>
<dbReference type="Proteomes" id="UP000653454">
    <property type="component" value="Unassembled WGS sequence"/>
</dbReference>
<comment type="caution">
    <text evidence="8">The sequence shown here is derived from an EMBL/GenBank/DDBJ whole genome shotgun (WGS) entry which is preliminary data.</text>
</comment>
<accession>A0A8S4EB27</accession>
<evidence type="ECO:0000256" key="5">
    <source>
        <dbReference type="ARBA" id="ARBA00022694"/>
    </source>
</evidence>
<evidence type="ECO:0000256" key="4">
    <source>
        <dbReference type="ARBA" id="ARBA00022691"/>
    </source>
</evidence>
<evidence type="ECO:0000256" key="1">
    <source>
        <dbReference type="ARBA" id="ARBA00012796"/>
    </source>
</evidence>
<sequence>MKYKVSSLNGGRFCSFSPCIEQVQRTCLALQQAGFEDLATMEVLQSELRVARRTVPVRDLAFLRHKVCQRLALQGSRNSTPWGCGYGGWRSGLGHGGLRTGLLEAL</sequence>
<dbReference type="GO" id="GO:0030488">
    <property type="term" value="P:tRNA methylation"/>
    <property type="evidence" value="ECO:0007669"/>
    <property type="project" value="InterPro"/>
</dbReference>
<evidence type="ECO:0000256" key="2">
    <source>
        <dbReference type="ARBA" id="ARBA00022603"/>
    </source>
</evidence>
<reference evidence="8" key="1">
    <citation type="submission" date="2020-11" db="EMBL/GenBank/DDBJ databases">
        <authorList>
            <person name="Whiteford S."/>
        </authorList>
    </citation>
    <scope>NUCLEOTIDE SEQUENCE</scope>
</reference>
<feature type="domain" description="tRNA (adenine(58)-N(1))-methyltransferase catalytic subunit TRM61 C-terminal" evidence="7">
    <location>
        <begin position="8"/>
        <end position="66"/>
    </location>
</feature>
<dbReference type="GO" id="GO:0160107">
    <property type="term" value="F:tRNA (adenine(58)-N1)-methyltransferase activity"/>
    <property type="evidence" value="ECO:0007669"/>
    <property type="project" value="UniProtKB-EC"/>
</dbReference>
<keyword evidence="2" id="KW-0489">Methyltransferase</keyword>
<evidence type="ECO:0000259" key="7">
    <source>
        <dbReference type="Pfam" id="PF08704"/>
    </source>
</evidence>
<organism evidence="8 9">
    <name type="scientific">Plutella xylostella</name>
    <name type="common">Diamondback moth</name>
    <name type="synonym">Plutella maculipennis</name>
    <dbReference type="NCBI Taxonomy" id="51655"/>
    <lineage>
        <taxon>Eukaryota</taxon>
        <taxon>Metazoa</taxon>
        <taxon>Ecdysozoa</taxon>
        <taxon>Arthropoda</taxon>
        <taxon>Hexapoda</taxon>
        <taxon>Insecta</taxon>
        <taxon>Pterygota</taxon>
        <taxon>Neoptera</taxon>
        <taxon>Endopterygota</taxon>
        <taxon>Lepidoptera</taxon>
        <taxon>Glossata</taxon>
        <taxon>Ditrysia</taxon>
        <taxon>Yponomeutoidea</taxon>
        <taxon>Plutellidae</taxon>
        <taxon>Plutella</taxon>
    </lineage>
</organism>
<proteinExistence type="predicted"/>
<dbReference type="PROSITE" id="PS51620">
    <property type="entry name" value="SAM_TRM61"/>
    <property type="match status" value="1"/>
</dbReference>
<dbReference type="Gene3D" id="3.40.50.150">
    <property type="entry name" value="Vaccinia Virus protein VP39"/>
    <property type="match status" value="1"/>
</dbReference>
<dbReference type="AlphaFoldDB" id="A0A8S4EB27"/>
<keyword evidence="9" id="KW-1185">Reference proteome</keyword>
<gene>
    <name evidence="8" type="ORF">PLXY2_LOCUS4958</name>
</gene>
<dbReference type="EMBL" id="CAJHNJ030000014">
    <property type="protein sequence ID" value="CAG9112625.1"/>
    <property type="molecule type" value="Genomic_DNA"/>
</dbReference>
<evidence type="ECO:0000256" key="6">
    <source>
        <dbReference type="ARBA" id="ARBA00048481"/>
    </source>
</evidence>
<keyword evidence="4" id="KW-0949">S-adenosyl-L-methionine</keyword>
<evidence type="ECO:0000313" key="8">
    <source>
        <dbReference type="EMBL" id="CAG9112625.1"/>
    </source>
</evidence>
<keyword evidence="5" id="KW-0819">tRNA processing</keyword>
<evidence type="ECO:0000256" key="3">
    <source>
        <dbReference type="ARBA" id="ARBA00022679"/>
    </source>
</evidence>
<protein>
    <recommendedName>
        <fullName evidence="1">tRNA (adenine(58)-N(1))-methyltransferase</fullName>
        <ecNumber evidence="1">2.1.1.220</ecNumber>
    </recommendedName>
</protein>
<dbReference type="EC" id="2.1.1.220" evidence="1"/>
<dbReference type="Pfam" id="PF08704">
    <property type="entry name" value="GCD14"/>
    <property type="match status" value="1"/>
</dbReference>
<dbReference type="InterPro" id="IPR049470">
    <property type="entry name" value="TRM61_C"/>
</dbReference>
<keyword evidence="3" id="KW-0808">Transferase</keyword>
<dbReference type="InterPro" id="IPR029063">
    <property type="entry name" value="SAM-dependent_MTases_sf"/>
</dbReference>
<dbReference type="SUPFAM" id="SSF53335">
    <property type="entry name" value="S-adenosyl-L-methionine-dependent methyltransferases"/>
    <property type="match status" value="1"/>
</dbReference>
<name>A0A8S4EB27_PLUXY</name>
<dbReference type="GO" id="GO:0031515">
    <property type="term" value="C:tRNA (m1A) methyltransferase complex"/>
    <property type="evidence" value="ECO:0007669"/>
    <property type="project" value="InterPro"/>
</dbReference>
<comment type="catalytic activity">
    <reaction evidence="6">
        <text>an adenosine in mRNA + S-adenosyl-L-methionine = an N(1)-methyladenosine in mRNA + S-adenosyl-L-homocysteine + H(+)</text>
        <dbReference type="Rhea" id="RHEA:55392"/>
        <dbReference type="Rhea" id="RHEA-COMP:12414"/>
        <dbReference type="Rhea" id="RHEA-COMP:12415"/>
        <dbReference type="ChEBI" id="CHEBI:15378"/>
        <dbReference type="ChEBI" id="CHEBI:57856"/>
        <dbReference type="ChEBI" id="CHEBI:59789"/>
        <dbReference type="ChEBI" id="CHEBI:74411"/>
        <dbReference type="ChEBI" id="CHEBI:74491"/>
    </reaction>
</comment>
<dbReference type="InterPro" id="IPR014816">
    <property type="entry name" value="tRNA_MeTrfase_Gcd14"/>
</dbReference>